<evidence type="ECO:0000313" key="3">
    <source>
        <dbReference type="Proteomes" id="UP000434052"/>
    </source>
</evidence>
<keyword evidence="1" id="KW-0812">Transmembrane</keyword>
<feature type="transmembrane region" description="Helical" evidence="1">
    <location>
        <begin position="124"/>
        <end position="147"/>
    </location>
</feature>
<accession>A0A6P1ZFM8</accession>
<comment type="caution">
    <text evidence="2">The sequence shown here is derived from an EMBL/GenBank/DDBJ whole genome shotgun (WGS) entry which is preliminary data.</text>
</comment>
<dbReference type="OrthoDB" id="9910911at2"/>
<evidence type="ECO:0000313" key="2">
    <source>
        <dbReference type="EMBL" id="TVM32871.1"/>
    </source>
</evidence>
<reference evidence="2 3" key="1">
    <citation type="submission" date="2018-06" db="EMBL/GenBank/DDBJ databases">
        <title>Complete genome of Desulfovibrio marinus P48SEP.</title>
        <authorList>
            <person name="Crispim J.S."/>
            <person name="Vidigal P.M.P."/>
            <person name="Silva L.C.F."/>
            <person name="Araujo L.C."/>
            <person name="Laguardia C.N."/>
            <person name="Dias R.S."/>
            <person name="Sousa M.P."/>
            <person name="Paula S.O."/>
            <person name="Silva C."/>
        </authorList>
    </citation>
    <scope>NUCLEOTIDE SEQUENCE [LARGE SCALE GENOMIC DNA]</scope>
    <source>
        <strain evidence="2 3">P48SEP</strain>
    </source>
</reference>
<dbReference type="AlphaFoldDB" id="A0A6P1ZFM8"/>
<proteinExistence type="predicted"/>
<feature type="transmembrane region" description="Helical" evidence="1">
    <location>
        <begin position="159"/>
        <end position="177"/>
    </location>
</feature>
<dbReference type="EMBL" id="QMIF01000009">
    <property type="protein sequence ID" value="TVM32871.1"/>
    <property type="molecule type" value="Genomic_DNA"/>
</dbReference>
<dbReference type="Proteomes" id="UP000434052">
    <property type="component" value="Unassembled WGS sequence"/>
</dbReference>
<keyword evidence="1" id="KW-0472">Membrane</keyword>
<sequence>MDKKTRRRIEDFIEALHTRVSALESIAAEPPAQQAVQQEASALGIVALDMEEWLDEDRLRQKRAMKMALLRGVLAFLLLAGLLAATVYVFRENSLAEDGDYLKAVRQFFPDIGDPATWAGYLKLAVAGCLGLMTFLCAMIVAMFLEVLVKAVRLPMNSLVFTALTAVVTAVALYYYLEYFDILRQTLYRFV</sequence>
<name>A0A6P1ZFM8_9BACT</name>
<dbReference type="RefSeq" id="WP_144306051.1">
    <property type="nucleotide sequence ID" value="NZ_QMIF01000009.1"/>
</dbReference>
<keyword evidence="1" id="KW-1133">Transmembrane helix</keyword>
<organism evidence="2 3">
    <name type="scientific">Oceanidesulfovibrio marinus</name>
    <dbReference type="NCBI Taxonomy" id="370038"/>
    <lineage>
        <taxon>Bacteria</taxon>
        <taxon>Pseudomonadati</taxon>
        <taxon>Thermodesulfobacteriota</taxon>
        <taxon>Desulfovibrionia</taxon>
        <taxon>Desulfovibrionales</taxon>
        <taxon>Desulfovibrionaceae</taxon>
        <taxon>Oceanidesulfovibrio</taxon>
    </lineage>
</organism>
<evidence type="ECO:0000256" key="1">
    <source>
        <dbReference type="SAM" id="Phobius"/>
    </source>
</evidence>
<feature type="transmembrane region" description="Helical" evidence="1">
    <location>
        <begin position="68"/>
        <end position="90"/>
    </location>
</feature>
<gene>
    <name evidence="2" type="ORF">DQK91_14290</name>
</gene>
<protein>
    <submittedName>
        <fullName evidence="2">Uncharacterized protein</fullName>
    </submittedName>
</protein>